<keyword evidence="15" id="KW-0732">Signal</keyword>
<keyword evidence="11 13" id="KW-0408">Iron</keyword>
<keyword evidence="18" id="KW-1185">Reference proteome</keyword>
<dbReference type="SUPFAM" id="SSF81496">
    <property type="entry name" value="Cytochrome c1 subunit of cytochrome bc1 complex (Ubiquinol-cytochrome c reductase), transmembrane anchor"/>
    <property type="match status" value="1"/>
</dbReference>
<keyword evidence="4" id="KW-0813">Transport</keyword>
<keyword evidence="9" id="KW-0249">Electron transport</keyword>
<keyword evidence="6" id="KW-0679">Respiratory chain</keyword>
<evidence type="ECO:0000259" key="16">
    <source>
        <dbReference type="PROSITE" id="PS51007"/>
    </source>
</evidence>
<dbReference type="Proteomes" id="UP000681594">
    <property type="component" value="Unassembled WGS sequence"/>
</dbReference>
<comment type="similarity">
    <text evidence="2">Belongs to the cytochrome c family.</text>
</comment>
<dbReference type="PROSITE" id="PS51007">
    <property type="entry name" value="CYTC"/>
    <property type="match status" value="1"/>
</dbReference>
<proteinExistence type="inferred from homology"/>
<dbReference type="PANTHER" id="PTHR10266">
    <property type="entry name" value="CYTOCHROME C1"/>
    <property type="match status" value="1"/>
</dbReference>
<dbReference type="PANTHER" id="PTHR10266:SF3">
    <property type="entry name" value="CYTOCHROME C1, HEME PROTEIN, MITOCHONDRIAL"/>
    <property type="match status" value="1"/>
</dbReference>
<evidence type="ECO:0000256" key="5">
    <source>
        <dbReference type="ARBA" id="ARBA00022617"/>
    </source>
</evidence>
<keyword evidence="8 13" id="KW-0479">Metal-binding</keyword>
<evidence type="ECO:0000256" key="14">
    <source>
        <dbReference type="SAM" id="Phobius"/>
    </source>
</evidence>
<dbReference type="EMBL" id="JAGIZB010000001">
    <property type="protein sequence ID" value="MBP0443394.1"/>
    <property type="molecule type" value="Genomic_DNA"/>
</dbReference>
<gene>
    <name evidence="17" type="ORF">J8J14_01260</name>
</gene>
<dbReference type="Pfam" id="PF02167">
    <property type="entry name" value="Cytochrom_C1"/>
    <property type="match status" value="1"/>
</dbReference>
<evidence type="ECO:0000256" key="7">
    <source>
        <dbReference type="ARBA" id="ARBA00022692"/>
    </source>
</evidence>
<feature type="transmembrane region" description="Helical" evidence="14">
    <location>
        <begin position="242"/>
        <end position="260"/>
    </location>
</feature>
<protein>
    <recommendedName>
        <fullName evidence="3">Cytochrome c1</fullName>
    </recommendedName>
</protein>
<dbReference type="InterPro" id="IPR002326">
    <property type="entry name" value="Cyt_c1"/>
</dbReference>
<keyword evidence="5 13" id="KW-0349">Heme</keyword>
<dbReference type="InterPro" id="IPR009056">
    <property type="entry name" value="Cyt_c-like_dom"/>
</dbReference>
<comment type="subcellular location">
    <subcellularLocation>
        <location evidence="1">Membrane</location>
    </subcellularLocation>
</comment>
<reference evidence="17 18" key="1">
    <citation type="submission" date="2021-03" db="EMBL/GenBank/DDBJ databases">
        <authorList>
            <person name="So Y."/>
        </authorList>
    </citation>
    <scope>NUCLEOTIDE SEQUENCE [LARGE SCALE GENOMIC DNA]</scope>
    <source>
        <strain evidence="17 18">SSH11</strain>
    </source>
</reference>
<dbReference type="SUPFAM" id="SSF46626">
    <property type="entry name" value="Cytochrome c"/>
    <property type="match status" value="1"/>
</dbReference>
<evidence type="ECO:0000256" key="15">
    <source>
        <dbReference type="SAM" id="SignalP"/>
    </source>
</evidence>
<accession>A0ABS4AAS6</accession>
<evidence type="ECO:0000256" key="3">
    <source>
        <dbReference type="ARBA" id="ARBA00016165"/>
    </source>
</evidence>
<dbReference type="Gene3D" id="1.20.5.100">
    <property type="entry name" value="Cytochrome c1, transmembrane anchor, C-terminal"/>
    <property type="match status" value="1"/>
</dbReference>
<evidence type="ECO:0000256" key="9">
    <source>
        <dbReference type="ARBA" id="ARBA00022982"/>
    </source>
</evidence>
<evidence type="ECO:0000256" key="11">
    <source>
        <dbReference type="ARBA" id="ARBA00023004"/>
    </source>
</evidence>
<evidence type="ECO:0000256" key="8">
    <source>
        <dbReference type="ARBA" id="ARBA00022723"/>
    </source>
</evidence>
<dbReference type="Gene3D" id="1.10.760.10">
    <property type="entry name" value="Cytochrome c-like domain"/>
    <property type="match status" value="1"/>
</dbReference>
<evidence type="ECO:0000313" key="18">
    <source>
        <dbReference type="Proteomes" id="UP000681594"/>
    </source>
</evidence>
<dbReference type="InterPro" id="IPR036909">
    <property type="entry name" value="Cyt_c-like_dom_sf"/>
</dbReference>
<keyword evidence="7 14" id="KW-0812">Transmembrane</keyword>
<evidence type="ECO:0000256" key="10">
    <source>
        <dbReference type="ARBA" id="ARBA00022989"/>
    </source>
</evidence>
<feature type="signal peptide" evidence="15">
    <location>
        <begin position="1"/>
        <end position="30"/>
    </location>
</feature>
<evidence type="ECO:0000256" key="13">
    <source>
        <dbReference type="PROSITE-ProRule" id="PRU00433"/>
    </source>
</evidence>
<evidence type="ECO:0000313" key="17">
    <source>
        <dbReference type="EMBL" id="MBP0443394.1"/>
    </source>
</evidence>
<feature type="domain" description="Cytochrome c" evidence="16">
    <location>
        <begin position="61"/>
        <end position="232"/>
    </location>
</feature>
<comment type="caution">
    <text evidence="17">The sequence shown here is derived from an EMBL/GenBank/DDBJ whole genome shotgun (WGS) entry which is preliminary data.</text>
</comment>
<keyword evidence="12 14" id="KW-0472">Membrane</keyword>
<feature type="chain" id="PRO_5046031691" description="Cytochrome c1" evidence="15">
    <location>
        <begin position="31"/>
        <end position="271"/>
    </location>
</feature>
<keyword evidence="10 14" id="KW-1133">Transmembrane helix</keyword>
<evidence type="ECO:0000256" key="1">
    <source>
        <dbReference type="ARBA" id="ARBA00004370"/>
    </source>
</evidence>
<name>A0ABS4AAS6_9PROT</name>
<organism evidence="17 18">
    <name type="scientific">Pararoseomonas baculiformis</name>
    <dbReference type="NCBI Taxonomy" id="2820812"/>
    <lineage>
        <taxon>Bacteria</taxon>
        <taxon>Pseudomonadati</taxon>
        <taxon>Pseudomonadota</taxon>
        <taxon>Alphaproteobacteria</taxon>
        <taxon>Acetobacterales</taxon>
        <taxon>Acetobacteraceae</taxon>
        <taxon>Pararoseomonas</taxon>
    </lineage>
</organism>
<dbReference type="PRINTS" id="PR00603">
    <property type="entry name" value="CYTOCHROMEC1"/>
</dbReference>
<evidence type="ECO:0000256" key="2">
    <source>
        <dbReference type="ARBA" id="ARBA00006488"/>
    </source>
</evidence>
<evidence type="ECO:0000256" key="4">
    <source>
        <dbReference type="ARBA" id="ARBA00022448"/>
    </source>
</evidence>
<evidence type="ECO:0000256" key="6">
    <source>
        <dbReference type="ARBA" id="ARBA00022660"/>
    </source>
</evidence>
<evidence type="ECO:0000256" key="12">
    <source>
        <dbReference type="ARBA" id="ARBA00023136"/>
    </source>
</evidence>
<dbReference type="InterPro" id="IPR021157">
    <property type="entry name" value="Cyt_c1_TM_anchor_C"/>
</dbReference>
<sequence>MFNLIPTLKAAAVAAALALAPAALDTGARAAEGGPGSGHDVIRIPDTKFTFDGIFGTFDRASVQRGFQVYKEVCSACHSLRQLSYRHLTGIGLTPSQVAAISSQFQVQDGPNDNGEMFERPARPSDRFRRPFANDAAARAANNGALPPDLSVMVKAREGGADYMHALLVGYEEPPPGVTVMEGMHYNKYFPGHQIAMAPPLNTDGQVTYADGTTATVDQMATDIASFLAWAAEPELEQRRAMGVRMIVFLTILGGLVYAVKRKIWSNLHGE</sequence>